<proteinExistence type="predicted"/>
<organism evidence="2 3">
    <name type="scientific">Jaminaea rosea</name>
    <dbReference type="NCBI Taxonomy" id="1569628"/>
    <lineage>
        <taxon>Eukaryota</taxon>
        <taxon>Fungi</taxon>
        <taxon>Dikarya</taxon>
        <taxon>Basidiomycota</taxon>
        <taxon>Ustilaginomycotina</taxon>
        <taxon>Exobasidiomycetes</taxon>
        <taxon>Microstromatales</taxon>
        <taxon>Microstromatales incertae sedis</taxon>
        <taxon>Jaminaea</taxon>
    </lineage>
</organism>
<feature type="region of interest" description="Disordered" evidence="1">
    <location>
        <begin position="1"/>
        <end position="56"/>
    </location>
</feature>
<evidence type="ECO:0000256" key="1">
    <source>
        <dbReference type="SAM" id="MobiDB-lite"/>
    </source>
</evidence>
<name>A0A316UKQ4_9BASI</name>
<dbReference type="GeneID" id="37031813"/>
<dbReference type="EMBL" id="KZ819680">
    <property type="protein sequence ID" value="PWN24513.1"/>
    <property type="molecule type" value="Genomic_DNA"/>
</dbReference>
<accession>A0A316UKQ4</accession>
<reference evidence="2 3" key="1">
    <citation type="journal article" date="2018" name="Mol. Biol. Evol.">
        <title>Broad Genomic Sampling Reveals a Smut Pathogenic Ancestry of the Fungal Clade Ustilaginomycotina.</title>
        <authorList>
            <person name="Kijpornyongpan T."/>
            <person name="Mondo S.J."/>
            <person name="Barry K."/>
            <person name="Sandor L."/>
            <person name="Lee J."/>
            <person name="Lipzen A."/>
            <person name="Pangilinan J."/>
            <person name="LaButti K."/>
            <person name="Hainaut M."/>
            <person name="Henrissat B."/>
            <person name="Grigoriev I.V."/>
            <person name="Spatafora J.W."/>
            <person name="Aime M.C."/>
        </authorList>
    </citation>
    <scope>NUCLEOTIDE SEQUENCE [LARGE SCALE GENOMIC DNA]</scope>
    <source>
        <strain evidence="2 3">MCA 5214</strain>
    </source>
</reference>
<feature type="compositionally biased region" description="Pro residues" evidence="1">
    <location>
        <begin position="1"/>
        <end position="11"/>
    </location>
</feature>
<sequence length="165" mass="18418">MYAPPRQPFMPSPSSTLPVKSTLPWPPHRESRTELPTRSRGLPKTSSNSRGAPGQCHAASLELQSTPLRAALLFRFDTAAVPRLAPARRDVMPWRRESFAGSTFRKKRVYGPQNATTLTKYYGVQRTPIGATVDGNRTRGLCLRKVEGKEVTITPPQCFEGRQRD</sequence>
<keyword evidence="3" id="KW-1185">Reference proteome</keyword>
<evidence type="ECO:0000313" key="3">
    <source>
        <dbReference type="Proteomes" id="UP000245884"/>
    </source>
</evidence>
<evidence type="ECO:0000313" key="2">
    <source>
        <dbReference type="EMBL" id="PWN24513.1"/>
    </source>
</evidence>
<dbReference type="Proteomes" id="UP000245884">
    <property type="component" value="Unassembled WGS sequence"/>
</dbReference>
<protein>
    <submittedName>
        <fullName evidence="2">Uncharacterized protein</fullName>
    </submittedName>
</protein>
<gene>
    <name evidence="2" type="ORF">BDZ90DRAFT_98280</name>
</gene>
<feature type="compositionally biased region" description="Basic and acidic residues" evidence="1">
    <location>
        <begin position="27"/>
        <end position="37"/>
    </location>
</feature>
<dbReference type="RefSeq" id="XP_025359125.1">
    <property type="nucleotide sequence ID" value="XM_025509990.1"/>
</dbReference>
<dbReference type="AlphaFoldDB" id="A0A316UKQ4"/>